<gene>
    <name evidence="5" type="ORF">SCODWIG_02758</name>
</gene>
<evidence type="ECO:0000256" key="4">
    <source>
        <dbReference type="ARBA" id="ARBA00093447"/>
    </source>
</evidence>
<name>A0A376B8L5_9ASCO</name>
<dbReference type="GO" id="GO:0016226">
    <property type="term" value="P:iron-sulfur cluster assembly"/>
    <property type="evidence" value="ECO:0007669"/>
    <property type="project" value="TreeGrafter"/>
</dbReference>
<keyword evidence="3" id="KW-0496">Mitochondrion</keyword>
<evidence type="ECO:0000313" key="6">
    <source>
        <dbReference type="Proteomes" id="UP000262825"/>
    </source>
</evidence>
<keyword evidence="6" id="KW-1185">Reference proteome</keyword>
<organism evidence="5 6">
    <name type="scientific">Saccharomycodes ludwigii</name>
    <dbReference type="NCBI Taxonomy" id="36035"/>
    <lineage>
        <taxon>Eukaryota</taxon>
        <taxon>Fungi</taxon>
        <taxon>Dikarya</taxon>
        <taxon>Ascomycota</taxon>
        <taxon>Saccharomycotina</taxon>
        <taxon>Saccharomycetes</taxon>
        <taxon>Saccharomycodales</taxon>
        <taxon>Saccharomycodaceae</taxon>
        <taxon>Saccharomycodes</taxon>
    </lineage>
</organism>
<dbReference type="InterPro" id="IPR017703">
    <property type="entry name" value="YgfZ/GCV_T_CS"/>
</dbReference>
<comment type="similarity">
    <text evidence="4">Belongs to the GcvT family. CAF17/IBA57 subfamily.</text>
</comment>
<dbReference type="InterPro" id="IPR045179">
    <property type="entry name" value="YgfZ/GcvT"/>
</dbReference>
<evidence type="ECO:0000256" key="1">
    <source>
        <dbReference type="ARBA" id="ARBA00004305"/>
    </source>
</evidence>
<comment type="subcellular location">
    <subcellularLocation>
        <location evidence="1">Mitochondrion matrix</location>
    </subcellularLocation>
</comment>
<evidence type="ECO:0000256" key="3">
    <source>
        <dbReference type="ARBA" id="ARBA00023128"/>
    </source>
</evidence>
<accession>A0A376B8L5</accession>
<dbReference type="Proteomes" id="UP000262825">
    <property type="component" value="Unassembled WGS sequence"/>
</dbReference>
<evidence type="ECO:0000256" key="2">
    <source>
        <dbReference type="ARBA" id="ARBA00022946"/>
    </source>
</evidence>
<dbReference type="VEuPathDB" id="FungiDB:SCODWIG_02758"/>
<dbReference type="PANTHER" id="PTHR22602:SF0">
    <property type="entry name" value="TRANSFERASE CAF17, MITOCHONDRIAL-RELATED"/>
    <property type="match status" value="1"/>
</dbReference>
<dbReference type="InterPro" id="IPR027266">
    <property type="entry name" value="TrmE/GcvT-like"/>
</dbReference>
<dbReference type="EMBL" id="UFAJ01000528">
    <property type="protein sequence ID" value="SSD60997.1"/>
    <property type="molecule type" value="Genomic_DNA"/>
</dbReference>
<dbReference type="SUPFAM" id="SSF103025">
    <property type="entry name" value="Folate-binding domain"/>
    <property type="match status" value="1"/>
</dbReference>
<sequence length="488" mass="56421">MKGRIFNRFFNSSSKTLNNNHKIPKATCIYTELPKKSYISIYGPDTPKFLNGLITTKLVPKFIKKNLMTITPEDLENSDYLSDDQITNDLYDELAKSYGNKLGQYTGILNSRGRLVTDAIVYTPFHLGKKYPEYWLEIHGNSMLEKIWNSFQKHKLMSKVKIKHISQNSSSFKTWHLSIQLPPSETPDEHKLVNGWLPSVLTPLRYEINNSRDYVDFSNFVAKSFFDASKLKAIFLDRRSFNLMGNNPHSLQDFRVITDVKVNNITDFFQPDKEQFKDLEFCLKQTTPLELRNSRYELGYLETDEDITTEALLPLELGYHYIDNTISFNKGCYVGQELTARLYSTGKVKKLATPIKIGNEEQKNVPIVVQPNGKFVNVYTQSSIVDNDFKDEENVEVYNPFTSKPSPFPGSKNILVNRPRKVRPVGKILRSNELGHGVALIDASYTEKYFFNDTFKPDLYINGENNEKIPIFLGKPFWFDDYMEEQEL</sequence>
<dbReference type="NCBIfam" id="TIGR03317">
    <property type="entry name" value="ygfZ_signature"/>
    <property type="match status" value="1"/>
</dbReference>
<dbReference type="GO" id="GO:0005759">
    <property type="term" value="C:mitochondrial matrix"/>
    <property type="evidence" value="ECO:0007669"/>
    <property type="project" value="UniProtKB-SubCell"/>
</dbReference>
<reference evidence="6" key="1">
    <citation type="submission" date="2018-06" db="EMBL/GenBank/DDBJ databases">
        <authorList>
            <person name="Guldener U."/>
        </authorList>
    </citation>
    <scope>NUCLEOTIDE SEQUENCE [LARGE SCALE GENOMIC DNA]</scope>
    <source>
        <strain evidence="6">UTAD17</strain>
    </source>
</reference>
<dbReference type="PANTHER" id="PTHR22602">
    <property type="entry name" value="TRANSFERASE CAF17, MITOCHONDRIAL-RELATED"/>
    <property type="match status" value="1"/>
</dbReference>
<protein>
    <submittedName>
        <fullName evidence="5">Uncharacterized protein</fullName>
    </submittedName>
</protein>
<dbReference type="AlphaFoldDB" id="A0A376B8L5"/>
<dbReference type="Gene3D" id="3.30.1360.120">
    <property type="entry name" value="Probable tRNA modification gtpase trme, domain 1"/>
    <property type="match status" value="2"/>
</dbReference>
<proteinExistence type="inferred from homology"/>
<evidence type="ECO:0000313" key="5">
    <source>
        <dbReference type="EMBL" id="SSD60997.1"/>
    </source>
</evidence>
<keyword evidence="2" id="KW-0809">Transit peptide</keyword>